<keyword evidence="3 7" id="KW-0464">Manganese</keyword>
<dbReference type="Proteomes" id="UP001596028">
    <property type="component" value="Unassembled WGS sequence"/>
</dbReference>
<feature type="domain" description="L-fucose isomerase C-terminal" evidence="8">
    <location>
        <begin position="392"/>
        <end position="554"/>
    </location>
</feature>
<feature type="domain" description="L-fucose isomerase N-terminal-1" evidence="9">
    <location>
        <begin position="7"/>
        <end position="175"/>
    </location>
</feature>
<dbReference type="InterPro" id="IPR012888">
    <property type="entry name" value="Fucose_iso_N1"/>
</dbReference>
<feature type="domain" description="L-fucose isomerase N-terminal-2" evidence="10">
    <location>
        <begin position="176"/>
        <end position="355"/>
    </location>
</feature>
<dbReference type="Pfam" id="PF02952">
    <property type="entry name" value="Fucose_iso_C"/>
    <property type="match status" value="1"/>
</dbReference>
<comment type="pathway">
    <text evidence="7">Carbohydrate degradation; L-fucose degradation; L-lactaldehyde and glycerone phosphate from L-fucose: step 1/3.</text>
</comment>
<comment type="subcellular location">
    <subcellularLocation>
        <location evidence="7">Cytoplasm</location>
    </subcellularLocation>
</comment>
<dbReference type="InterPro" id="IPR005763">
    <property type="entry name" value="Fucose_isomerase"/>
</dbReference>
<evidence type="ECO:0000256" key="4">
    <source>
        <dbReference type="ARBA" id="ARBA00023235"/>
    </source>
</evidence>
<evidence type="ECO:0000256" key="7">
    <source>
        <dbReference type="HAMAP-Rule" id="MF_01254"/>
    </source>
</evidence>
<feature type="active site" description="Proton acceptor" evidence="7">
    <location>
        <position position="362"/>
    </location>
</feature>
<dbReference type="InterPro" id="IPR012889">
    <property type="entry name" value="Fucose_isomerase_N2"/>
</dbReference>
<keyword evidence="12" id="KW-1185">Reference proteome</keyword>
<comment type="cofactor">
    <cofactor evidence="7">
        <name>Mn(2+)</name>
        <dbReference type="ChEBI" id="CHEBI:29035"/>
    </cofactor>
</comment>
<keyword evidence="6 7" id="KW-0119">Carbohydrate metabolism</keyword>
<keyword evidence="2 7" id="KW-0479">Metal-binding</keyword>
<dbReference type="Gene3D" id="3.40.275.10">
    <property type="entry name" value="L-fucose Isomerase, Chain A, domain 2"/>
    <property type="match status" value="1"/>
</dbReference>
<dbReference type="InterPro" id="IPR038391">
    <property type="entry name" value="Fucose_iso_dom1_sf"/>
</dbReference>
<evidence type="ECO:0000259" key="9">
    <source>
        <dbReference type="Pfam" id="PF07881"/>
    </source>
</evidence>
<feature type="binding site" evidence="7">
    <location>
        <position position="528"/>
    </location>
    <ligand>
        <name>Mn(2+)</name>
        <dbReference type="ChEBI" id="CHEBI:29035"/>
    </ligand>
</feature>
<dbReference type="HAMAP" id="MF_01254">
    <property type="entry name" value="Fucose_iso"/>
    <property type="match status" value="1"/>
</dbReference>
<gene>
    <name evidence="7" type="primary">fucI</name>
    <name evidence="11" type="ORF">ACFO3S_08060</name>
</gene>
<dbReference type="SUPFAM" id="SSF50443">
    <property type="entry name" value="FucI/AraA C-terminal domain-like"/>
    <property type="match status" value="1"/>
</dbReference>
<evidence type="ECO:0000313" key="11">
    <source>
        <dbReference type="EMBL" id="MFC4598193.1"/>
    </source>
</evidence>
<name>A0ABV9FAX6_9BACL</name>
<keyword evidence="4 7" id="KW-0413">Isomerase</keyword>
<evidence type="ECO:0000256" key="6">
    <source>
        <dbReference type="ARBA" id="ARBA00023277"/>
    </source>
</evidence>
<dbReference type="InterPro" id="IPR038393">
    <property type="entry name" value="Fuc_iso_dom3_sf"/>
</dbReference>
<dbReference type="EC" id="5.3.1.25" evidence="7"/>
<comment type="similarity">
    <text evidence="7">Belongs to the L-fucose isomerase family.</text>
</comment>
<evidence type="ECO:0000256" key="3">
    <source>
        <dbReference type="ARBA" id="ARBA00023211"/>
    </source>
</evidence>
<feature type="binding site" evidence="7">
    <location>
        <position position="338"/>
    </location>
    <ligand>
        <name>Mn(2+)</name>
        <dbReference type="ChEBI" id="CHEBI:29035"/>
    </ligand>
</feature>
<keyword evidence="1 7" id="KW-0963">Cytoplasm</keyword>
<dbReference type="Gene3D" id="3.40.50.1070">
    <property type="match status" value="1"/>
</dbReference>
<dbReference type="NCBIfam" id="TIGR01089">
    <property type="entry name" value="fucI"/>
    <property type="match status" value="1"/>
</dbReference>
<evidence type="ECO:0000259" key="10">
    <source>
        <dbReference type="Pfam" id="PF07882"/>
    </source>
</evidence>
<dbReference type="EMBL" id="JBHSEP010000004">
    <property type="protein sequence ID" value="MFC4598193.1"/>
    <property type="molecule type" value="Genomic_DNA"/>
</dbReference>
<comment type="catalytic activity">
    <reaction evidence="7">
        <text>L-fucose = L-fuculose</text>
        <dbReference type="Rhea" id="RHEA:17233"/>
        <dbReference type="ChEBI" id="CHEBI:2181"/>
        <dbReference type="ChEBI" id="CHEBI:17617"/>
        <dbReference type="EC" id="5.3.1.25"/>
    </reaction>
</comment>
<dbReference type="PANTHER" id="PTHR37840:SF1">
    <property type="entry name" value="L-FUCOSE ISOMERASE"/>
    <property type="match status" value="1"/>
</dbReference>
<dbReference type="SUPFAM" id="SSF53743">
    <property type="entry name" value="FucI/AraA N-terminal and middle domains"/>
    <property type="match status" value="1"/>
</dbReference>
<evidence type="ECO:0000259" key="8">
    <source>
        <dbReference type="Pfam" id="PF02952"/>
    </source>
</evidence>
<accession>A0ABV9FAX6</accession>
<feature type="active site" description="Proton acceptor" evidence="7">
    <location>
        <position position="338"/>
    </location>
</feature>
<dbReference type="InterPro" id="IPR038392">
    <property type="entry name" value="Fucose_isomerase_dom2_sf"/>
</dbReference>
<organism evidence="11 12">
    <name type="scientific">Cohnella hongkongensis</name>
    <dbReference type="NCBI Taxonomy" id="178337"/>
    <lineage>
        <taxon>Bacteria</taxon>
        <taxon>Bacillati</taxon>
        <taxon>Bacillota</taxon>
        <taxon>Bacilli</taxon>
        <taxon>Bacillales</taxon>
        <taxon>Paenibacillaceae</taxon>
        <taxon>Cohnella</taxon>
    </lineage>
</organism>
<reference evidence="12" key="1">
    <citation type="journal article" date="2019" name="Int. J. Syst. Evol. Microbiol.">
        <title>The Global Catalogue of Microorganisms (GCM) 10K type strain sequencing project: providing services to taxonomists for standard genome sequencing and annotation.</title>
        <authorList>
            <consortium name="The Broad Institute Genomics Platform"/>
            <consortium name="The Broad Institute Genome Sequencing Center for Infectious Disease"/>
            <person name="Wu L."/>
            <person name="Ma J."/>
        </authorList>
    </citation>
    <scope>NUCLEOTIDE SEQUENCE [LARGE SCALE GENOMIC DNA]</scope>
    <source>
        <strain evidence="12">CCUG 49571</strain>
    </source>
</reference>
<evidence type="ECO:0000256" key="2">
    <source>
        <dbReference type="ARBA" id="ARBA00022723"/>
    </source>
</evidence>
<sequence length="594" mass="65634">MNTAFSKPAIGIRPVIDGRTGGVREELEEQTMRMARSVAELIGDQLRYGDGTPVQCIVADTCIGGIQEARQADEKFSRANVGATISVTPCWAYGSETIDTDPFRPKAIWGFNGSERSGAVYLAAALAAHNQKGLPAFGIYGQDVQDKEDDSIPEDVRDKLLQFARSAIAVAEMRGKSYLSIGSVSMGIAGSIVNEDFFQSYLGMHNEYVDMSEISRRIELGIYDEEEYRKALTWTQNYCKEGADFNAPDMQLTREKKDDVWRFVVKMTLIIRDLMIGNPRLAQLGHSEEALGHHAIASGFQGQRHWNDYLPNGDFSEAMLNSSFDWNGIRQPFVVATENDSLNAVTMLFGKLLTNTAQSFVDIRTYWSPDSVERVTGFKLEGLAAGGVIHLKNSGSVALDSCGEQSIDGKPALKPFWDISEEEMNRCLKATTWHPAHQGYFRGGGFSSQVLSRGGMPITLSRLNLIKGLGPVLQIAQGYTVDLTEQVHRMLDDRTDPAWPTAWFVPIVTGKGAFKDVYTVMNSWGANHGSFSYGHIGGDLITLASMLRIPVTMHNVPEEQIFRPSSWLAFGVEEDYVGTDYRACANYGPLYSSL</sequence>
<proteinExistence type="inferred from homology"/>
<evidence type="ECO:0000256" key="5">
    <source>
        <dbReference type="ARBA" id="ARBA00023253"/>
    </source>
</evidence>
<dbReference type="Gene3D" id="3.20.14.10">
    <property type="entry name" value="L-fucose/L-arabinose isomerase, C-terminal"/>
    <property type="match status" value="1"/>
</dbReference>
<keyword evidence="5 7" id="KW-0294">Fucose metabolism</keyword>
<comment type="caution">
    <text evidence="11">The sequence shown here is derived from an EMBL/GenBank/DDBJ whole genome shotgun (WGS) entry which is preliminary data.</text>
</comment>
<dbReference type="GO" id="GO:0008736">
    <property type="term" value="F:L-fucose isomerase activity"/>
    <property type="evidence" value="ECO:0007669"/>
    <property type="project" value="UniProtKB-EC"/>
</dbReference>
<dbReference type="Pfam" id="PF07881">
    <property type="entry name" value="Fucose_iso_N1"/>
    <property type="match status" value="1"/>
</dbReference>
<dbReference type="InterPro" id="IPR015888">
    <property type="entry name" value="Fuc_isomerase_C"/>
</dbReference>
<dbReference type="InterPro" id="IPR009015">
    <property type="entry name" value="Fucose_isomerase_N/cen_sf"/>
</dbReference>
<protein>
    <recommendedName>
        <fullName evidence="7">L-fucose isomerase</fullName>
        <shortName evidence="7">FucIase</shortName>
        <ecNumber evidence="7">5.3.1.25</ecNumber>
    </recommendedName>
    <alternativeName>
        <fullName evidence="7">6-deoxy-L-galactose isomerase</fullName>
    </alternativeName>
</protein>
<feature type="binding site" evidence="7">
    <location>
        <position position="362"/>
    </location>
    <ligand>
        <name>Mn(2+)</name>
        <dbReference type="ChEBI" id="CHEBI:29035"/>
    </ligand>
</feature>
<dbReference type="InterPro" id="IPR004216">
    <property type="entry name" value="Fuc/Ara_isomerase_C"/>
</dbReference>
<evidence type="ECO:0000313" key="12">
    <source>
        <dbReference type="Proteomes" id="UP001596028"/>
    </source>
</evidence>
<dbReference type="Pfam" id="PF07882">
    <property type="entry name" value="Fucose_iso_N2"/>
    <property type="match status" value="1"/>
</dbReference>
<comment type="function">
    <text evidence="7">Converts the aldose L-fucose into the corresponding ketose L-fuculose.</text>
</comment>
<evidence type="ECO:0000256" key="1">
    <source>
        <dbReference type="ARBA" id="ARBA00022490"/>
    </source>
</evidence>
<dbReference type="NCBIfam" id="NF008220">
    <property type="entry name" value="PRK10991.1"/>
    <property type="match status" value="1"/>
</dbReference>
<dbReference type="RefSeq" id="WP_378094191.1">
    <property type="nucleotide sequence ID" value="NZ_JBHSEP010000004.1"/>
</dbReference>
<dbReference type="PANTHER" id="PTHR37840">
    <property type="entry name" value="L-FUCOSE ISOMERASE"/>
    <property type="match status" value="1"/>
</dbReference>